<dbReference type="Proteomes" id="UP000663823">
    <property type="component" value="Unassembled WGS sequence"/>
</dbReference>
<comment type="caution">
    <text evidence="1">The sequence shown here is derived from an EMBL/GenBank/DDBJ whole genome shotgun (WGS) entry which is preliminary data.</text>
</comment>
<evidence type="ECO:0000313" key="1">
    <source>
        <dbReference type="EMBL" id="CAF4321373.1"/>
    </source>
</evidence>
<evidence type="ECO:0000313" key="2">
    <source>
        <dbReference type="Proteomes" id="UP000663823"/>
    </source>
</evidence>
<feature type="non-terminal residue" evidence="1">
    <location>
        <position position="105"/>
    </location>
</feature>
<dbReference type="AlphaFoldDB" id="A0A820J4S6"/>
<reference evidence="1" key="1">
    <citation type="submission" date="2021-02" db="EMBL/GenBank/DDBJ databases">
        <authorList>
            <person name="Nowell W R."/>
        </authorList>
    </citation>
    <scope>NUCLEOTIDE SEQUENCE</scope>
</reference>
<dbReference type="EMBL" id="CAJOAX010053662">
    <property type="protein sequence ID" value="CAF4321373.1"/>
    <property type="molecule type" value="Genomic_DNA"/>
</dbReference>
<sequence length="105" mass="12061">LEEPSTIPTQITIRLQPSYKSLSLLFDSPSSIIQSNISSTYHLKSSLNYNQYSQKISNHSLNLLHAKEMYLSSEEYSSIDEIKQLNLNEIIYTIYSTVDNNNNNQ</sequence>
<protein>
    <submittedName>
        <fullName evidence="1">Uncharacterized protein</fullName>
    </submittedName>
</protein>
<proteinExistence type="predicted"/>
<name>A0A820J4S6_9BILA</name>
<accession>A0A820J4S6</accession>
<organism evidence="1 2">
    <name type="scientific">Rotaria sordida</name>
    <dbReference type="NCBI Taxonomy" id="392033"/>
    <lineage>
        <taxon>Eukaryota</taxon>
        <taxon>Metazoa</taxon>
        <taxon>Spiralia</taxon>
        <taxon>Gnathifera</taxon>
        <taxon>Rotifera</taxon>
        <taxon>Eurotatoria</taxon>
        <taxon>Bdelloidea</taxon>
        <taxon>Philodinida</taxon>
        <taxon>Philodinidae</taxon>
        <taxon>Rotaria</taxon>
    </lineage>
</organism>
<gene>
    <name evidence="1" type="ORF">OTI717_LOCUS42666</name>
</gene>